<dbReference type="SUPFAM" id="SSF53474">
    <property type="entry name" value="alpha/beta-Hydrolases"/>
    <property type="match status" value="1"/>
</dbReference>
<name>A0A3M8CZT7_9BACL</name>
<dbReference type="InterPro" id="IPR050266">
    <property type="entry name" value="AB_hydrolase_sf"/>
</dbReference>
<evidence type="ECO:0000313" key="4">
    <source>
        <dbReference type="Proteomes" id="UP000281915"/>
    </source>
</evidence>
<gene>
    <name evidence="3" type="ORF">EDM58_07705</name>
</gene>
<proteinExistence type="predicted"/>
<feature type="domain" description="AB hydrolase-1" evidence="2">
    <location>
        <begin position="21"/>
        <end position="248"/>
    </location>
</feature>
<protein>
    <submittedName>
        <fullName evidence="3">Alpha/beta hydrolase</fullName>
    </submittedName>
</protein>
<accession>A0A3M8CZT7</accession>
<evidence type="ECO:0000313" key="3">
    <source>
        <dbReference type="EMBL" id="RNB81324.1"/>
    </source>
</evidence>
<organism evidence="3 4">
    <name type="scientific">Brevibacillus panacihumi</name>
    <dbReference type="NCBI Taxonomy" id="497735"/>
    <lineage>
        <taxon>Bacteria</taxon>
        <taxon>Bacillati</taxon>
        <taxon>Bacillota</taxon>
        <taxon>Bacilli</taxon>
        <taxon>Bacillales</taxon>
        <taxon>Paenibacillaceae</taxon>
        <taxon>Brevibacillus</taxon>
    </lineage>
</organism>
<evidence type="ECO:0000256" key="1">
    <source>
        <dbReference type="ARBA" id="ARBA00022801"/>
    </source>
</evidence>
<dbReference type="InterPro" id="IPR000073">
    <property type="entry name" value="AB_hydrolase_1"/>
</dbReference>
<dbReference type="PANTHER" id="PTHR43798:SF31">
    <property type="entry name" value="AB HYDROLASE SUPERFAMILY PROTEIN YCLE"/>
    <property type="match status" value="1"/>
</dbReference>
<dbReference type="AlphaFoldDB" id="A0A3M8CZT7"/>
<dbReference type="Gene3D" id="3.40.50.1820">
    <property type="entry name" value="alpha/beta hydrolase"/>
    <property type="match status" value="1"/>
</dbReference>
<evidence type="ECO:0000259" key="2">
    <source>
        <dbReference type="Pfam" id="PF00561"/>
    </source>
</evidence>
<dbReference type="EMBL" id="RHHT01000013">
    <property type="protein sequence ID" value="RNB81324.1"/>
    <property type="molecule type" value="Genomic_DNA"/>
</dbReference>
<dbReference type="InterPro" id="IPR029058">
    <property type="entry name" value="AB_hydrolase_fold"/>
</dbReference>
<dbReference type="PANTHER" id="PTHR43798">
    <property type="entry name" value="MONOACYLGLYCEROL LIPASE"/>
    <property type="match status" value="1"/>
</dbReference>
<comment type="caution">
    <text evidence="3">The sequence shown here is derived from an EMBL/GenBank/DDBJ whole genome shotgun (WGS) entry which is preliminary data.</text>
</comment>
<dbReference type="Proteomes" id="UP000281915">
    <property type="component" value="Unassembled WGS sequence"/>
</dbReference>
<reference evidence="3 4" key="1">
    <citation type="submission" date="2018-10" db="EMBL/GenBank/DDBJ databases">
        <title>Phylogenomics of Brevibacillus.</title>
        <authorList>
            <person name="Dunlap C."/>
        </authorList>
    </citation>
    <scope>NUCLEOTIDE SEQUENCE [LARGE SCALE GENOMIC DNA]</scope>
    <source>
        <strain evidence="3 4">JCM 15085</strain>
    </source>
</reference>
<sequence>MSVTQVGSLSIHYRSAGEGIPLVLLHGLGNNSQSWARQYAGLQDDFRVIGWDTPGYGQSSDPDPEFRTFGELAEILKGFLDSLGLDKVYLLGHSMGSTLAMEFASKYPQYLKALILAASTRGGRVNPDTNEQKLKNRLHNIENLPPEELAELRTPAMFSPHAAPELVAEGKRIMSQVRLAGYRSVAYSLYNADQTPLLASIQMPTLLICGEDDKVTPVPESQVVHQGIAGSTLELVPRAGHLVYMEQPETFNSLVRSFIREREQAAQKGEA</sequence>
<dbReference type="Pfam" id="PF00561">
    <property type="entry name" value="Abhydrolase_1"/>
    <property type="match status" value="1"/>
</dbReference>
<keyword evidence="1 3" id="KW-0378">Hydrolase</keyword>
<dbReference type="GO" id="GO:0016020">
    <property type="term" value="C:membrane"/>
    <property type="evidence" value="ECO:0007669"/>
    <property type="project" value="TreeGrafter"/>
</dbReference>
<dbReference type="PRINTS" id="PR00111">
    <property type="entry name" value="ABHYDROLASE"/>
</dbReference>
<dbReference type="GO" id="GO:0016787">
    <property type="term" value="F:hydrolase activity"/>
    <property type="evidence" value="ECO:0007669"/>
    <property type="project" value="UniProtKB-KW"/>
</dbReference>
<dbReference type="RefSeq" id="WP_122912837.1">
    <property type="nucleotide sequence ID" value="NZ_RHHT01000013.1"/>
</dbReference>